<evidence type="ECO:0000313" key="1">
    <source>
        <dbReference type="EMBL" id="RRJ88493.1"/>
    </source>
</evidence>
<proteinExistence type="predicted"/>
<dbReference type="OrthoDB" id="790983at2"/>
<dbReference type="AlphaFoldDB" id="A0A3P3W744"/>
<reference evidence="1 2" key="1">
    <citation type="submission" date="2018-11" db="EMBL/GenBank/DDBJ databases">
        <title>Flavobacterium sp. nov., YIM 102600 draft genome.</title>
        <authorList>
            <person name="Li G."/>
            <person name="Jiang Y."/>
        </authorList>
    </citation>
    <scope>NUCLEOTIDE SEQUENCE [LARGE SCALE GENOMIC DNA]</scope>
    <source>
        <strain evidence="1 2">YIM 102600</strain>
    </source>
</reference>
<comment type="caution">
    <text evidence="1">The sequence shown here is derived from an EMBL/GenBank/DDBJ whole genome shotgun (WGS) entry which is preliminary data.</text>
</comment>
<evidence type="ECO:0000313" key="2">
    <source>
        <dbReference type="Proteomes" id="UP000271937"/>
    </source>
</evidence>
<keyword evidence="2" id="KW-1185">Reference proteome</keyword>
<dbReference type="Proteomes" id="UP000271937">
    <property type="component" value="Unassembled WGS sequence"/>
</dbReference>
<name>A0A3P3W744_9FLAO</name>
<dbReference type="InterPro" id="IPR018534">
    <property type="entry name" value="Tet_reg_excision_RteC"/>
</dbReference>
<gene>
    <name evidence="1" type="ORF">EG849_14535</name>
</gene>
<dbReference type="EMBL" id="RQVR01000024">
    <property type="protein sequence ID" value="RRJ88493.1"/>
    <property type="molecule type" value="Genomic_DNA"/>
</dbReference>
<protein>
    <submittedName>
        <fullName evidence="1">Tetracycline regulation of excision, RteC</fullName>
    </submittedName>
</protein>
<dbReference type="Pfam" id="PF09357">
    <property type="entry name" value="RteC"/>
    <property type="match status" value="1"/>
</dbReference>
<organism evidence="1 2">
    <name type="scientific">Flavobacterium macacae</name>
    <dbReference type="NCBI Taxonomy" id="2488993"/>
    <lineage>
        <taxon>Bacteria</taxon>
        <taxon>Pseudomonadati</taxon>
        <taxon>Bacteroidota</taxon>
        <taxon>Flavobacteriia</taxon>
        <taxon>Flavobacteriales</taxon>
        <taxon>Flavobacteriaceae</taxon>
        <taxon>Flavobacterium</taxon>
    </lineage>
</organism>
<dbReference type="RefSeq" id="WP_125014010.1">
    <property type="nucleotide sequence ID" value="NZ_RQVR01000024.1"/>
</dbReference>
<sequence length="280" mass="32481">MKTFATQLLEETDAQLKMIHLEEASALEHSGKAMGILMPALDRLKEFAVGYKFKDPTREIEFFKQLKPRLASRLIYYNEVHNLEAARPFGSQKALRRYYAAELDKLKVFFQSNRDFCTYWRKGSTYLDELYFLRDKGRQGIIMDSCFFQADRRFATSHDYTLAKMMASERLQAFLENEMRKHQSDHPALRVENEGKPLKWTGSKVALVELVYALHAQQIFNGGNSELAAVAAHFSGAFGIELGQFHKTFLEIRERKSDRTKFINALRETLIRRMDAADEN</sequence>
<accession>A0A3P3W744</accession>